<protein>
    <submittedName>
        <fullName evidence="1">Uncharacterized protein</fullName>
    </submittedName>
</protein>
<gene>
    <name evidence="1" type="ORF">MENTE1834_LOCUS4725</name>
</gene>
<keyword evidence="2" id="KW-1185">Reference proteome</keyword>
<organism evidence="1 2">
    <name type="scientific">Meloidogyne enterolobii</name>
    <name type="common">Root-knot nematode worm</name>
    <name type="synonym">Meloidogyne mayaguensis</name>
    <dbReference type="NCBI Taxonomy" id="390850"/>
    <lineage>
        <taxon>Eukaryota</taxon>
        <taxon>Metazoa</taxon>
        <taxon>Ecdysozoa</taxon>
        <taxon>Nematoda</taxon>
        <taxon>Chromadorea</taxon>
        <taxon>Rhabditida</taxon>
        <taxon>Tylenchina</taxon>
        <taxon>Tylenchomorpha</taxon>
        <taxon>Tylenchoidea</taxon>
        <taxon>Meloidogynidae</taxon>
        <taxon>Meloidogyninae</taxon>
        <taxon>Meloidogyne</taxon>
    </lineage>
</organism>
<proteinExistence type="predicted"/>
<dbReference type="Proteomes" id="UP001497535">
    <property type="component" value="Unassembled WGS sequence"/>
</dbReference>
<accession>A0ACB0XX16</accession>
<evidence type="ECO:0000313" key="2">
    <source>
        <dbReference type="Proteomes" id="UP001497535"/>
    </source>
</evidence>
<reference evidence="1" key="1">
    <citation type="submission" date="2023-11" db="EMBL/GenBank/DDBJ databases">
        <authorList>
            <person name="Poullet M."/>
        </authorList>
    </citation>
    <scope>NUCLEOTIDE SEQUENCE</scope>
    <source>
        <strain evidence="1">E1834</strain>
    </source>
</reference>
<comment type="caution">
    <text evidence="1">The sequence shown here is derived from an EMBL/GenBank/DDBJ whole genome shotgun (WGS) entry which is preliminary data.</text>
</comment>
<dbReference type="EMBL" id="CAVMJV010000003">
    <property type="protein sequence ID" value="CAK5021405.1"/>
    <property type="molecule type" value="Genomic_DNA"/>
</dbReference>
<evidence type="ECO:0000313" key="1">
    <source>
        <dbReference type="EMBL" id="CAK5021405.1"/>
    </source>
</evidence>
<name>A0ACB0XX16_MELEN</name>
<sequence>MTKRSLASEDSDDDEIQASSSEARIDSPHTKKRRFVEFEPIRICSIGSVKEIEHKVLRAQHYKLCERFRYKQKIQQEFEKRIEEFERRQVQDDAVNCIINRYWNRVCGIFFEFLTLYFWV</sequence>